<dbReference type="InterPro" id="IPR010200">
    <property type="entry name" value="HflC"/>
</dbReference>
<keyword evidence="3" id="KW-0812">Transmembrane</keyword>
<dbReference type="GO" id="GO:0016020">
    <property type="term" value="C:membrane"/>
    <property type="evidence" value="ECO:0007669"/>
    <property type="project" value="UniProtKB-SubCell"/>
</dbReference>
<protein>
    <submittedName>
        <fullName evidence="7">HflC protein</fullName>
    </submittedName>
</protein>
<dbReference type="AlphaFoldDB" id="A0A3B1AZU6"/>
<dbReference type="PANTHER" id="PTHR42911">
    <property type="entry name" value="MODULATOR OF FTSH PROTEASE HFLC"/>
    <property type="match status" value="1"/>
</dbReference>
<dbReference type="PRINTS" id="PR00721">
    <property type="entry name" value="STOMATIN"/>
</dbReference>
<reference evidence="7" key="1">
    <citation type="submission" date="2018-06" db="EMBL/GenBank/DDBJ databases">
        <authorList>
            <person name="Zhirakovskaya E."/>
        </authorList>
    </citation>
    <scope>NUCLEOTIDE SEQUENCE</scope>
</reference>
<dbReference type="InterPro" id="IPR001107">
    <property type="entry name" value="Band_7"/>
</dbReference>
<dbReference type="InterPro" id="IPR036013">
    <property type="entry name" value="Band_7/SPFH_dom_sf"/>
</dbReference>
<dbReference type="CDD" id="cd03405">
    <property type="entry name" value="SPFH_HflC"/>
    <property type="match status" value="1"/>
</dbReference>
<gene>
    <name evidence="7" type="ORF">MNBD_GAMMA26-1884</name>
</gene>
<accession>A0A3B1AZU6</accession>
<dbReference type="PANTHER" id="PTHR42911:SF1">
    <property type="entry name" value="MODULATOR OF FTSH PROTEASE HFLC"/>
    <property type="match status" value="1"/>
</dbReference>
<comment type="similarity">
    <text evidence="2">Belongs to the band 7/mec-2 family. HflC subfamily.</text>
</comment>
<dbReference type="PIRSF" id="PIRSF005651">
    <property type="entry name" value="HflC"/>
    <property type="match status" value="1"/>
</dbReference>
<comment type="subcellular location">
    <subcellularLocation>
        <location evidence="1">Membrane</location>
    </subcellularLocation>
</comment>
<organism evidence="7">
    <name type="scientific">hydrothermal vent metagenome</name>
    <dbReference type="NCBI Taxonomy" id="652676"/>
    <lineage>
        <taxon>unclassified sequences</taxon>
        <taxon>metagenomes</taxon>
        <taxon>ecological metagenomes</taxon>
    </lineage>
</organism>
<name>A0A3B1AZU6_9ZZZZ</name>
<dbReference type="SUPFAM" id="SSF117892">
    <property type="entry name" value="Band 7/SPFH domain"/>
    <property type="match status" value="1"/>
</dbReference>
<dbReference type="NCBIfam" id="TIGR01932">
    <property type="entry name" value="hflC"/>
    <property type="match status" value="1"/>
</dbReference>
<evidence type="ECO:0000256" key="4">
    <source>
        <dbReference type="ARBA" id="ARBA00022989"/>
    </source>
</evidence>
<evidence type="ECO:0000313" key="7">
    <source>
        <dbReference type="EMBL" id="VAX09362.1"/>
    </source>
</evidence>
<evidence type="ECO:0000256" key="1">
    <source>
        <dbReference type="ARBA" id="ARBA00004370"/>
    </source>
</evidence>
<evidence type="ECO:0000259" key="6">
    <source>
        <dbReference type="SMART" id="SM00244"/>
    </source>
</evidence>
<feature type="domain" description="Band 7" evidence="6">
    <location>
        <begin position="21"/>
        <end position="184"/>
    </location>
</feature>
<dbReference type="EMBL" id="UOFX01000051">
    <property type="protein sequence ID" value="VAX09362.1"/>
    <property type="molecule type" value="Genomic_DNA"/>
</dbReference>
<dbReference type="InterPro" id="IPR001972">
    <property type="entry name" value="Stomatin_HflK_fam"/>
</dbReference>
<sequence length="290" mass="32804">MSPAKMGAVVVVLVLAVVGYAAAFTVQEWELAIKFRWGKIVDADYTPGLHFLMPVVNDVRKFDARIQTLDAKPERFLTLEKKDVIVDSFAKWRIVDVAQYYRSTGGKISTTGRLLAERINTSLRDEFGKRTIKEVISGERAEIMALLTKDSDEKAAELGVEILDVRVKQIDLPEEVSGSVYDRMRAERHRVASELRAQGAEEAEKIRAGADRKGTVIIADAYKEAEQLRGAGDAKSTEVYATAYNQDREFYSFYRSLNAYRTVFKNGGDMMVLEPDSEFFKYFNNREGRQ</sequence>
<evidence type="ECO:0000256" key="3">
    <source>
        <dbReference type="ARBA" id="ARBA00022692"/>
    </source>
</evidence>
<evidence type="ECO:0000256" key="5">
    <source>
        <dbReference type="ARBA" id="ARBA00023136"/>
    </source>
</evidence>
<dbReference type="SMART" id="SM00244">
    <property type="entry name" value="PHB"/>
    <property type="match status" value="1"/>
</dbReference>
<dbReference type="Gene3D" id="3.30.479.30">
    <property type="entry name" value="Band 7 domain"/>
    <property type="match status" value="1"/>
</dbReference>
<proteinExistence type="inferred from homology"/>
<dbReference type="Pfam" id="PF01145">
    <property type="entry name" value="Band_7"/>
    <property type="match status" value="1"/>
</dbReference>
<evidence type="ECO:0000256" key="2">
    <source>
        <dbReference type="ARBA" id="ARBA00007862"/>
    </source>
</evidence>
<keyword evidence="5" id="KW-0472">Membrane</keyword>
<keyword evidence="4" id="KW-1133">Transmembrane helix</keyword>